<dbReference type="EMBL" id="BSUO01000001">
    <property type="protein sequence ID" value="GMA42110.1"/>
    <property type="molecule type" value="Genomic_DNA"/>
</dbReference>
<dbReference type="Gene3D" id="3.40.50.300">
    <property type="entry name" value="P-loop containing nucleotide triphosphate hydrolases"/>
    <property type="match status" value="1"/>
</dbReference>
<organism evidence="6 7">
    <name type="scientific">Mobilicoccus caccae</name>
    <dbReference type="NCBI Taxonomy" id="1859295"/>
    <lineage>
        <taxon>Bacteria</taxon>
        <taxon>Bacillati</taxon>
        <taxon>Actinomycetota</taxon>
        <taxon>Actinomycetes</taxon>
        <taxon>Micrococcales</taxon>
        <taxon>Dermatophilaceae</taxon>
        <taxon>Mobilicoccus</taxon>
    </lineage>
</organism>
<dbReference type="CDD" id="cd03230">
    <property type="entry name" value="ABC_DR_subfamily_A"/>
    <property type="match status" value="1"/>
</dbReference>
<reference evidence="7" key="1">
    <citation type="journal article" date="2019" name="Int. J. Syst. Evol. Microbiol.">
        <title>The Global Catalogue of Microorganisms (GCM) 10K type strain sequencing project: providing services to taxonomists for standard genome sequencing and annotation.</title>
        <authorList>
            <consortium name="The Broad Institute Genomics Platform"/>
            <consortium name="The Broad Institute Genome Sequencing Center for Infectious Disease"/>
            <person name="Wu L."/>
            <person name="Ma J."/>
        </authorList>
    </citation>
    <scope>NUCLEOTIDE SEQUENCE [LARGE SCALE GENOMIC DNA]</scope>
    <source>
        <strain evidence="7">NBRC 113072</strain>
    </source>
</reference>
<protein>
    <submittedName>
        <fullName evidence="6">ABC transporter ATP-binding protein</fullName>
    </submittedName>
</protein>
<dbReference type="InterPro" id="IPR003439">
    <property type="entry name" value="ABC_transporter-like_ATP-bd"/>
</dbReference>
<keyword evidence="7" id="KW-1185">Reference proteome</keyword>
<keyword evidence="4 6" id="KW-0067">ATP-binding</keyword>
<dbReference type="InterPro" id="IPR017871">
    <property type="entry name" value="ABC_transporter-like_CS"/>
</dbReference>
<dbReference type="InterPro" id="IPR003593">
    <property type="entry name" value="AAA+_ATPase"/>
</dbReference>
<dbReference type="PANTHER" id="PTHR43335:SF4">
    <property type="entry name" value="ABC TRANSPORTER, ATP-BINDING PROTEIN"/>
    <property type="match status" value="1"/>
</dbReference>
<comment type="caution">
    <text evidence="6">The sequence shown here is derived from an EMBL/GenBank/DDBJ whole genome shotgun (WGS) entry which is preliminary data.</text>
</comment>
<evidence type="ECO:0000259" key="5">
    <source>
        <dbReference type="PROSITE" id="PS50893"/>
    </source>
</evidence>
<evidence type="ECO:0000256" key="3">
    <source>
        <dbReference type="ARBA" id="ARBA00022741"/>
    </source>
</evidence>
<gene>
    <name evidence="6" type="ORF">GCM10025883_41550</name>
</gene>
<dbReference type="PROSITE" id="PS50893">
    <property type="entry name" value="ABC_TRANSPORTER_2"/>
    <property type="match status" value="1"/>
</dbReference>
<dbReference type="GO" id="GO:0005524">
    <property type="term" value="F:ATP binding"/>
    <property type="evidence" value="ECO:0007669"/>
    <property type="project" value="UniProtKB-KW"/>
</dbReference>
<dbReference type="Pfam" id="PF00005">
    <property type="entry name" value="ABC_tran"/>
    <property type="match status" value="1"/>
</dbReference>
<dbReference type="PROSITE" id="PS00211">
    <property type="entry name" value="ABC_TRANSPORTER_1"/>
    <property type="match status" value="1"/>
</dbReference>
<comment type="similarity">
    <text evidence="1">Belongs to the ABC transporter superfamily.</text>
</comment>
<feature type="domain" description="ABC transporter" evidence="5">
    <location>
        <begin position="8"/>
        <end position="224"/>
    </location>
</feature>
<evidence type="ECO:0000313" key="6">
    <source>
        <dbReference type="EMBL" id="GMA42110.1"/>
    </source>
</evidence>
<evidence type="ECO:0000313" key="7">
    <source>
        <dbReference type="Proteomes" id="UP001157126"/>
    </source>
</evidence>
<sequence length="224" mass="24046">MSQPSARLVVTGLSKTYGGRRILLEVGLEARPGEVVALVGPNGAGKTTLLRCIIGTEDPDAGTVTLDGARFDESDPATRRRVAAVLDDLAWFPDLTAWEHLDLLARAHGDDENDDIVDDALAAVRLSHVADQVPGTLSSGQRRRLGLATTLVRPFDLLFLDEPEQRLDEAGREWLAGYLRRSAADGRTVVMASHDATLVEACGGRVVTIDAPDEVGEVSSEDRP</sequence>
<evidence type="ECO:0000256" key="4">
    <source>
        <dbReference type="ARBA" id="ARBA00022840"/>
    </source>
</evidence>
<accession>A0ABQ6IVZ6</accession>
<keyword evidence="2" id="KW-0813">Transport</keyword>
<evidence type="ECO:0000256" key="1">
    <source>
        <dbReference type="ARBA" id="ARBA00005417"/>
    </source>
</evidence>
<proteinExistence type="inferred from homology"/>
<evidence type="ECO:0000256" key="2">
    <source>
        <dbReference type="ARBA" id="ARBA00022448"/>
    </source>
</evidence>
<name>A0ABQ6IVZ6_9MICO</name>
<dbReference type="InterPro" id="IPR027417">
    <property type="entry name" value="P-loop_NTPase"/>
</dbReference>
<keyword evidence="3" id="KW-0547">Nucleotide-binding</keyword>
<dbReference type="RefSeq" id="WP_284305564.1">
    <property type="nucleotide sequence ID" value="NZ_BSUO01000001.1"/>
</dbReference>
<dbReference type="PANTHER" id="PTHR43335">
    <property type="entry name" value="ABC TRANSPORTER, ATP-BINDING PROTEIN"/>
    <property type="match status" value="1"/>
</dbReference>
<dbReference type="SMART" id="SM00382">
    <property type="entry name" value="AAA"/>
    <property type="match status" value="1"/>
</dbReference>
<dbReference type="SUPFAM" id="SSF52540">
    <property type="entry name" value="P-loop containing nucleoside triphosphate hydrolases"/>
    <property type="match status" value="1"/>
</dbReference>
<dbReference type="Proteomes" id="UP001157126">
    <property type="component" value="Unassembled WGS sequence"/>
</dbReference>